<accession>A0A9W9ZPI6</accession>
<dbReference type="PANTHER" id="PTHR28567">
    <property type="entry name" value="PROTEIN FAM53A-LIKE ISOFORM X1"/>
    <property type="match status" value="1"/>
</dbReference>
<gene>
    <name evidence="2" type="primary">FAM53A</name>
    <name evidence="2" type="ORF">OS493_015103</name>
</gene>
<evidence type="ECO:0000256" key="1">
    <source>
        <dbReference type="ARBA" id="ARBA00010984"/>
    </source>
</evidence>
<sequence length="369" mass="41562">MVTVITDKLKIQSLEDLPSNEPEISAIQLARSAHISECPLAHRLRRDVRQNLGHSRTRSYPSHRPRRTLYCKNCSVTDGSSAMHSTSQPPANKKLCSSLSLPGCESGEVQSLWVPRASSVWQPVENCGVKPRSISCPDEKFKLAESLWINNEVDSISTPPASPTPRPASADAAFGEKHLFMKNESTANKTSHSRDMNFNWKQNVPGLHRSRSQPCFDRRRRCGIKRRIGEHDDFDARRPALDLAKMEETSYYRCRDRKKGLRIPKYMNKKCPRGLTSYFAEPENFTLKPIASSPLYAKDSSIMITPTSSPTKQMDSTIDIIKDLKGNNNISDLGGSRLNNLNPNVQDEGVFHLDYDSDLDLNSIEDDLF</sequence>
<dbReference type="Proteomes" id="UP001163046">
    <property type="component" value="Unassembled WGS sequence"/>
</dbReference>
<dbReference type="Pfam" id="PF15242">
    <property type="entry name" value="FAM53"/>
    <property type="match status" value="1"/>
</dbReference>
<proteinExistence type="inferred from homology"/>
<dbReference type="EMBL" id="MU825880">
    <property type="protein sequence ID" value="KAJ7385531.1"/>
    <property type="molecule type" value="Genomic_DNA"/>
</dbReference>
<dbReference type="GO" id="GO:0006606">
    <property type="term" value="P:protein import into nucleus"/>
    <property type="evidence" value="ECO:0007669"/>
    <property type="project" value="TreeGrafter"/>
</dbReference>
<comment type="caution">
    <text evidence="2">The sequence shown here is derived from an EMBL/GenBank/DDBJ whole genome shotgun (WGS) entry which is preliminary data.</text>
</comment>
<protein>
    <submittedName>
        <fullName evidence="2">Protein import into nucleus</fullName>
    </submittedName>
</protein>
<reference evidence="2" key="1">
    <citation type="submission" date="2023-01" db="EMBL/GenBank/DDBJ databases">
        <title>Genome assembly of the deep-sea coral Lophelia pertusa.</title>
        <authorList>
            <person name="Herrera S."/>
            <person name="Cordes E."/>
        </authorList>
    </citation>
    <scope>NUCLEOTIDE SEQUENCE</scope>
    <source>
        <strain evidence="2">USNM1676648</strain>
        <tissue evidence="2">Polyp</tissue>
    </source>
</reference>
<dbReference type="AlphaFoldDB" id="A0A9W9ZPI6"/>
<evidence type="ECO:0000313" key="2">
    <source>
        <dbReference type="EMBL" id="KAJ7385531.1"/>
    </source>
</evidence>
<dbReference type="PANTHER" id="PTHR28567:SF3">
    <property type="entry name" value="PROTEIN FAM53A-LIKE ISOFORM X1"/>
    <property type="match status" value="1"/>
</dbReference>
<keyword evidence="3" id="KW-1185">Reference proteome</keyword>
<dbReference type="InterPro" id="IPR029356">
    <property type="entry name" value="FAM53"/>
</dbReference>
<organism evidence="2 3">
    <name type="scientific">Desmophyllum pertusum</name>
    <dbReference type="NCBI Taxonomy" id="174260"/>
    <lineage>
        <taxon>Eukaryota</taxon>
        <taxon>Metazoa</taxon>
        <taxon>Cnidaria</taxon>
        <taxon>Anthozoa</taxon>
        <taxon>Hexacorallia</taxon>
        <taxon>Scleractinia</taxon>
        <taxon>Caryophylliina</taxon>
        <taxon>Caryophylliidae</taxon>
        <taxon>Desmophyllum</taxon>
    </lineage>
</organism>
<dbReference type="OrthoDB" id="10026856at2759"/>
<name>A0A9W9ZPI6_9CNID</name>
<comment type="similarity">
    <text evidence="1">Belongs to the FAM53 family.</text>
</comment>
<dbReference type="GO" id="GO:0005634">
    <property type="term" value="C:nucleus"/>
    <property type="evidence" value="ECO:0007669"/>
    <property type="project" value="TreeGrafter"/>
</dbReference>
<evidence type="ECO:0000313" key="3">
    <source>
        <dbReference type="Proteomes" id="UP001163046"/>
    </source>
</evidence>